<keyword evidence="4" id="KW-0812">Transmembrane</keyword>
<gene>
    <name evidence="7" type="ORF">CCH79_00003921</name>
</gene>
<comment type="caution">
    <text evidence="7">The sequence shown here is derived from an EMBL/GenBank/DDBJ whole genome shotgun (WGS) entry which is preliminary data.</text>
</comment>
<dbReference type="InterPro" id="IPR011029">
    <property type="entry name" value="DEATH-like_dom_sf"/>
</dbReference>
<evidence type="ECO:0000256" key="1">
    <source>
        <dbReference type="ARBA" id="ARBA00004514"/>
    </source>
</evidence>
<proteinExistence type="predicted"/>
<dbReference type="PROSITE" id="PS50017">
    <property type="entry name" value="DEATH_DOMAIN"/>
    <property type="match status" value="1"/>
</dbReference>
<dbReference type="Proteomes" id="UP000250572">
    <property type="component" value="Unassembled WGS sequence"/>
</dbReference>
<dbReference type="GO" id="GO:0007165">
    <property type="term" value="P:signal transduction"/>
    <property type="evidence" value="ECO:0007669"/>
    <property type="project" value="InterPro"/>
</dbReference>
<feature type="compositionally biased region" description="Basic and acidic residues" evidence="3">
    <location>
        <begin position="556"/>
        <end position="571"/>
    </location>
</feature>
<evidence type="ECO:0000256" key="3">
    <source>
        <dbReference type="SAM" id="MobiDB-lite"/>
    </source>
</evidence>
<comment type="subcellular location">
    <subcellularLocation>
        <location evidence="1">Cytoplasm</location>
        <location evidence="1">Cytosol</location>
    </subcellularLocation>
</comment>
<dbReference type="Pfam" id="PF00531">
    <property type="entry name" value="Death"/>
    <property type="match status" value="1"/>
</dbReference>
<evidence type="ECO:0000256" key="2">
    <source>
        <dbReference type="ARBA" id="ARBA00022490"/>
    </source>
</evidence>
<feature type="compositionally biased region" description="Low complexity" evidence="3">
    <location>
        <begin position="137"/>
        <end position="152"/>
    </location>
</feature>
<keyword evidence="8" id="KW-1185">Reference proteome</keyword>
<feature type="region of interest" description="Disordered" evidence="3">
    <location>
        <begin position="109"/>
        <end position="208"/>
    </location>
</feature>
<feature type="domain" description="FIIND" evidence="6">
    <location>
        <begin position="224"/>
        <end position="505"/>
    </location>
</feature>
<feature type="compositionally biased region" description="Basic and acidic residues" evidence="3">
    <location>
        <begin position="182"/>
        <end position="194"/>
    </location>
</feature>
<dbReference type="EMBL" id="NHOQ01001971">
    <property type="protein sequence ID" value="PWA20250.1"/>
    <property type="molecule type" value="Genomic_DNA"/>
</dbReference>
<dbReference type="GO" id="GO:0006406">
    <property type="term" value="P:mRNA export from nucleus"/>
    <property type="evidence" value="ECO:0007669"/>
    <property type="project" value="TreeGrafter"/>
</dbReference>
<accession>A0A315VDN1</accession>
<feature type="transmembrane region" description="Helical" evidence="4">
    <location>
        <begin position="53"/>
        <end position="69"/>
    </location>
</feature>
<evidence type="ECO:0000256" key="4">
    <source>
        <dbReference type="SAM" id="Phobius"/>
    </source>
</evidence>
<feature type="compositionally biased region" description="Acidic residues" evidence="3">
    <location>
        <begin position="153"/>
        <end position="181"/>
    </location>
</feature>
<keyword evidence="2" id="KW-0963">Cytoplasm</keyword>
<evidence type="ECO:0000313" key="7">
    <source>
        <dbReference type="EMBL" id="PWA20250.1"/>
    </source>
</evidence>
<dbReference type="SUPFAM" id="SSF47986">
    <property type="entry name" value="DEATH domain"/>
    <property type="match status" value="1"/>
</dbReference>
<dbReference type="PANTHER" id="PTHR13265">
    <property type="entry name" value="THO COMPLEX SUBUNIT 1"/>
    <property type="match status" value="1"/>
</dbReference>
<dbReference type="InterPro" id="IPR000488">
    <property type="entry name" value="Death_dom"/>
</dbReference>
<name>A0A315VDN1_GAMAF</name>
<feature type="region of interest" description="Disordered" evidence="3">
    <location>
        <begin position="550"/>
        <end position="578"/>
    </location>
</feature>
<dbReference type="PANTHER" id="PTHR13265:SF1">
    <property type="entry name" value="CASPASE RECRUITMENT DOMAIN-CONTAINING PROTEIN 8"/>
    <property type="match status" value="1"/>
</dbReference>
<reference evidence="7 8" key="1">
    <citation type="journal article" date="2018" name="G3 (Bethesda)">
        <title>A High-Quality Reference Genome for the Invasive Mosquitofish Gambusia affinis Using a Chicago Library.</title>
        <authorList>
            <person name="Hoffberg S.L."/>
            <person name="Troendle N.J."/>
            <person name="Glenn T.C."/>
            <person name="Mahmud O."/>
            <person name="Louha S."/>
            <person name="Chalopin D."/>
            <person name="Bennetzen J.L."/>
            <person name="Mauricio R."/>
        </authorList>
    </citation>
    <scope>NUCLEOTIDE SEQUENCE [LARGE SCALE GENOMIC DNA]</scope>
    <source>
        <strain evidence="7">NE01/NJP1002.9</strain>
        <tissue evidence="7">Muscle</tissue>
    </source>
</reference>
<dbReference type="AlphaFoldDB" id="A0A315VDN1"/>
<dbReference type="Gene3D" id="1.10.533.10">
    <property type="entry name" value="Death Domain, Fas"/>
    <property type="match status" value="1"/>
</dbReference>
<dbReference type="InterPro" id="IPR025307">
    <property type="entry name" value="FIIND_dom"/>
</dbReference>
<feature type="domain" description="Death" evidence="5">
    <location>
        <begin position="581"/>
        <end position="652"/>
    </location>
</feature>
<evidence type="ECO:0008006" key="9">
    <source>
        <dbReference type="Google" id="ProtNLM"/>
    </source>
</evidence>
<dbReference type="GO" id="GO:0005829">
    <property type="term" value="C:cytosol"/>
    <property type="evidence" value="ECO:0007669"/>
    <property type="project" value="UniProtKB-SubCell"/>
</dbReference>
<dbReference type="GO" id="GO:0000445">
    <property type="term" value="C:THO complex part of transcription export complex"/>
    <property type="evidence" value="ECO:0007669"/>
    <property type="project" value="TreeGrafter"/>
</dbReference>
<protein>
    <recommendedName>
        <fullName evidence="9">FIIND domain-containing protein</fullName>
    </recommendedName>
</protein>
<evidence type="ECO:0000259" key="6">
    <source>
        <dbReference type="PROSITE" id="PS51830"/>
    </source>
</evidence>
<organism evidence="7 8">
    <name type="scientific">Gambusia affinis</name>
    <name type="common">Western mosquitofish</name>
    <name type="synonym">Heterandria affinis</name>
    <dbReference type="NCBI Taxonomy" id="33528"/>
    <lineage>
        <taxon>Eukaryota</taxon>
        <taxon>Metazoa</taxon>
        <taxon>Chordata</taxon>
        <taxon>Craniata</taxon>
        <taxon>Vertebrata</taxon>
        <taxon>Euteleostomi</taxon>
        <taxon>Actinopterygii</taxon>
        <taxon>Neopterygii</taxon>
        <taxon>Teleostei</taxon>
        <taxon>Neoteleostei</taxon>
        <taxon>Acanthomorphata</taxon>
        <taxon>Ovalentaria</taxon>
        <taxon>Atherinomorphae</taxon>
        <taxon>Cyprinodontiformes</taxon>
        <taxon>Poeciliidae</taxon>
        <taxon>Poeciliinae</taxon>
        <taxon>Gambusia</taxon>
    </lineage>
</organism>
<keyword evidence="4" id="KW-0472">Membrane</keyword>
<dbReference type="Pfam" id="PF13553">
    <property type="entry name" value="FIIND"/>
    <property type="match status" value="1"/>
</dbReference>
<sequence>MVAKMASCGAACHLEDGTSSDNNNNPNKANLKLIWARDGDVPALVNKGTRFRSLYFIAVSFSVYFHFAGRLMRRYIFYAASLLSAFHIICLKGLRFHSTKDKVHRDGFMHNPGYEGGMKETGCGRGEAGRVEQNNLSEGDSSSSETSGASTEESSDEEEEDEENDEEQETSEGGAEDDEKGDDDKEVTKEEHKNGISGSEGAEPRAAAVNGRDERFKLCCEKCKSVHQTHGTELVTPQRMSKGRFQLPLEGEGTYECSVTGLVFQASEPVLVRYSILSWSKFGSFLPNSWKFAGPIFDVHTVNKDASVLTSIQFPHSICLAHPEEDLTFSVLHVKDNRPLIEPTADHSGSHVKWNVTSLSPVGPIIQKSGSVEHHGVVLVYKQLGSDNNNYSFHVYLATNSSSDIKDIGKQVRGYKNRYMKIDKPPTCKLDEGTYRLVSEPEGEIKPEELKFTLAVTKMKGYFEAFFEERPPFKLSLIEINTDETVWSATIREGASVTVWTTQKKSQGKGQSVRSFSVLGGRQIFLRAFGLCSLTQINLVLAAGRQRSSSPSEEETACKRPKWQDESDGGKAGKTQGQDLSEKQLLKIARLLGKEWKEVAIFLGIESKYVDDLQAVENCVSMQKLKMLLEWKRRQSGKATAYHLWHSLHDLDSLSVEAHQALKGIMDNQTDKPKFGNFRIKQCQSYSYFLTSED</sequence>
<dbReference type="PROSITE" id="PS51830">
    <property type="entry name" value="FIIND"/>
    <property type="match status" value="1"/>
</dbReference>
<dbReference type="Pfam" id="PF23679">
    <property type="entry name" value="UPA-FIIND"/>
    <property type="match status" value="1"/>
</dbReference>
<keyword evidence="4" id="KW-1133">Transmembrane helix</keyword>
<evidence type="ECO:0000259" key="5">
    <source>
        <dbReference type="PROSITE" id="PS50017"/>
    </source>
</evidence>
<dbReference type="InterPro" id="IPR021861">
    <property type="entry name" value="THO_THOC1"/>
</dbReference>
<evidence type="ECO:0000313" key="8">
    <source>
        <dbReference type="Proteomes" id="UP000250572"/>
    </source>
</evidence>